<dbReference type="EMBL" id="KY710730">
    <property type="protein sequence ID" value="AXZ00001.1"/>
    <property type="molecule type" value="Genomic_DNA"/>
</dbReference>
<evidence type="ECO:0000256" key="5">
    <source>
        <dbReference type="ARBA" id="ARBA00023136"/>
    </source>
</evidence>
<feature type="transmembrane region" description="Helical" evidence="6">
    <location>
        <begin position="438"/>
        <end position="458"/>
    </location>
</feature>
<dbReference type="RefSeq" id="WP_161669404.1">
    <property type="nucleotide sequence ID" value="NZ_CAXOKO010000008.1"/>
</dbReference>
<protein>
    <submittedName>
        <fullName evidence="7">Wzx</fullName>
    </submittedName>
</protein>
<reference evidence="7" key="1">
    <citation type="journal article" date="2017" name="PLoS ONE">
        <title>Genetic diversity of the O antigens of Proteus species and the development of a suspension array for molecular serotyping.</title>
        <authorList>
            <person name="Yu X."/>
            <person name="Torzewska A."/>
            <person name="Zhang X."/>
            <person name="Yin Z."/>
            <person name="Drzewiecka D."/>
            <person name="Cao H."/>
            <person name="Liu B."/>
            <person name="Knirel Y.A."/>
            <person name="Rozalski A."/>
            <person name="Wang L."/>
        </authorList>
    </citation>
    <scope>NUCLEOTIDE SEQUENCE</scope>
    <source>
        <strain evidence="7">G2663</strain>
    </source>
</reference>
<sequence length="511" mass="58076">MKNTKSEDVKILLNSIISYTRIFCTTVFSLLTIRFLIEALGVEQYGIYALVTGIVTIFAFLNSAMTVSTQRYLSFHQGIGNIETLSKIFKSSLLLHVIIGLILILILLGSIHPLINNFLNINEDLVSRTYYLYSGVVFSIFFTIITVPFNALLVSHENFRVDAIILVFKSFLLLIFSGSLHFLAEEYRLITFSIVIASINIIIFLCYLIYCRKKYSECNIKANIERKLLKEMTSFALWSLYTNLCYVLNTQGINIVINKFFGAKMNAAYGIAFQINGQVKNLSQTLLSAMTPQIMKSEGKSNRERAISVSVAASKIGFFLVSLVTIPCLYILPDLIELWLGVIPQYVILFTIFFLFANLINQLTVGITPAIQAVGKIKKFQMVIGTTALVVLPASYFLLDYGISISYVLYLLILIEIITGAMKIWFFSNIFSIRKSWYIKNIVARMVFPFAITNALLYEVIDYFMIKGIIPIIFFSSFAYIIICYLFSLNNEERKEVNSIFLIIAKKSIRK</sequence>
<organism evidence="7">
    <name type="scientific">Proteus penneri</name>
    <dbReference type="NCBI Taxonomy" id="102862"/>
    <lineage>
        <taxon>Bacteria</taxon>
        <taxon>Pseudomonadati</taxon>
        <taxon>Pseudomonadota</taxon>
        <taxon>Gammaproteobacteria</taxon>
        <taxon>Enterobacterales</taxon>
        <taxon>Morganellaceae</taxon>
        <taxon>Proteus</taxon>
    </lineage>
</organism>
<dbReference type="InterPro" id="IPR050833">
    <property type="entry name" value="Poly_Biosynth_Transport"/>
</dbReference>
<feature type="transmembrane region" description="Helical" evidence="6">
    <location>
        <begin position="306"/>
        <end position="332"/>
    </location>
</feature>
<feature type="transmembrane region" description="Helical" evidence="6">
    <location>
        <begin position="131"/>
        <end position="154"/>
    </location>
</feature>
<feature type="transmembrane region" description="Helical" evidence="6">
    <location>
        <begin position="12"/>
        <end position="33"/>
    </location>
</feature>
<feature type="transmembrane region" description="Helical" evidence="6">
    <location>
        <begin position="166"/>
        <end position="184"/>
    </location>
</feature>
<dbReference type="PANTHER" id="PTHR30250">
    <property type="entry name" value="PST FAMILY PREDICTED COLANIC ACID TRANSPORTER"/>
    <property type="match status" value="1"/>
</dbReference>
<keyword evidence="2" id="KW-1003">Cell membrane</keyword>
<keyword evidence="4 6" id="KW-1133">Transmembrane helix</keyword>
<feature type="transmembrane region" description="Helical" evidence="6">
    <location>
        <begin position="45"/>
        <end position="67"/>
    </location>
</feature>
<evidence type="ECO:0000256" key="1">
    <source>
        <dbReference type="ARBA" id="ARBA00004651"/>
    </source>
</evidence>
<evidence type="ECO:0000256" key="2">
    <source>
        <dbReference type="ARBA" id="ARBA00022475"/>
    </source>
</evidence>
<feature type="transmembrane region" description="Helical" evidence="6">
    <location>
        <begin position="405"/>
        <end position="426"/>
    </location>
</feature>
<dbReference type="InterPro" id="IPR002797">
    <property type="entry name" value="Polysacc_synth"/>
</dbReference>
<evidence type="ECO:0000256" key="3">
    <source>
        <dbReference type="ARBA" id="ARBA00022692"/>
    </source>
</evidence>
<feature type="transmembrane region" description="Helical" evidence="6">
    <location>
        <begin position="380"/>
        <end position="399"/>
    </location>
</feature>
<keyword evidence="5 6" id="KW-0472">Membrane</keyword>
<dbReference type="GO" id="GO:0005886">
    <property type="term" value="C:plasma membrane"/>
    <property type="evidence" value="ECO:0007669"/>
    <property type="project" value="UniProtKB-SubCell"/>
</dbReference>
<dbReference type="Pfam" id="PF01943">
    <property type="entry name" value="Polysacc_synt"/>
    <property type="match status" value="1"/>
</dbReference>
<dbReference type="PANTHER" id="PTHR30250:SF26">
    <property type="entry name" value="PSMA PROTEIN"/>
    <property type="match status" value="1"/>
</dbReference>
<feature type="transmembrane region" description="Helical" evidence="6">
    <location>
        <begin position="190"/>
        <end position="210"/>
    </location>
</feature>
<feature type="transmembrane region" description="Helical" evidence="6">
    <location>
        <begin position="88"/>
        <end position="111"/>
    </location>
</feature>
<proteinExistence type="predicted"/>
<name>A0A385JNQ5_9GAMM</name>
<comment type="subcellular location">
    <subcellularLocation>
        <location evidence="1">Cell membrane</location>
        <topology evidence="1">Multi-pass membrane protein</topology>
    </subcellularLocation>
</comment>
<evidence type="ECO:0000256" key="4">
    <source>
        <dbReference type="ARBA" id="ARBA00022989"/>
    </source>
</evidence>
<evidence type="ECO:0000256" key="6">
    <source>
        <dbReference type="SAM" id="Phobius"/>
    </source>
</evidence>
<accession>A0A385JNQ5</accession>
<dbReference type="AlphaFoldDB" id="A0A385JNQ5"/>
<feature type="transmembrane region" description="Helical" evidence="6">
    <location>
        <begin position="338"/>
        <end position="360"/>
    </location>
</feature>
<evidence type="ECO:0000313" key="7">
    <source>
        <dbReference type="EMBL" id="AXZ00001.1"/>
    </source>
</evidence>
<keyword evidence="3 6" id="KW-0812">Transmembrane</keyword>
<feature type="transmembrane region" description="Helical" evidence="6">
    <location>
        <begin position="464"/>
        <end position="487"/>
    </location>
</feature>